<organism evidence="2 3">
    <name type="scientific">Novipirellula rosea</name>
    <dbReference type="NCBI Taxonomy" id="1031540"/>
    <lineage>
        <taxon>Bacteria</taxon>
        <taxon>Pseudomonadati</taxon>
        <taxon>Planctomycetota</taxon>
        <taxon>Planctomycetia</taxon>
        <taxon>Pirellulales</taxon>
        <taxon>Pirellulaceae</taxon>
        <taxon>Novipirellula</taxon>
    </lineage>
</organism>
<accession>A0ABP8M690</accession>
<protein>
    <submittedName>
        <fullName evidence="2">Uncharacterized protein</fullName>
    </submittedName>
</protein>
<keyword evidence="1" id="KW-0472">Membrane</keyword>
<feature type="transmembrane region" description="Helical" evidence="1">
    <location>
        <begin position="12"/>
        <end position="34"/>
    </location>
</feature>
<gene>
    <name evidence="2" type="ORF">GCM10023156_00750</name>
</gene>
<evidence type="ECO:0000256" key="1">
    <source>
        <dbReference type="SAM" id="Phobius"/>
    </source>
</evidence>
<name>A0ABP8M690_9BACT</name>
<keyword evidence="3" id="KW-1185">Reference proteome</keyword>
<proteinExistence type="predicted"/>
<dbReference type="EMBL" id="BAABGA010000005">
    <property type="protein sequence ID" value="GAA4443548.1"/>
    <property type="molecule type" value="Genomic_DNA"/>
</dbReference>
<reference evidence="3" key="1">
    <citation type="journal article" date="2019" name="Int. J. Syst. Evol. Microbiol.">
        <title>The Global Catalogue of Microorganisms (GCM) 10K type strain sequencing project: providing services to taxonomists for standard genome sequencing and annotation.</title>
        <authorList>
            <consortium name="The Broad Institute Genomics Platform"/>
            <consortium name="The Broad Institute Genome Sequencing Center for Infectious Disease"/>
            <person name="Wu L."/>
            <person name="Ma J."/>
        </authorList>
    </citation>
    <scope>NUCLEOTIDE SEQUENCE [LARGE SCALE GENOMIC DNA]</scope>
    <source>
        <strain evidence="3">JCM 17759</strain>
    </source>
</reference>
<dbReference type="Proteomes" id="UP001500840">
    <property type="component" value="Unassembled WGS sequence"/>
</dbReference>
<dbReference type="RefSeq" id="WP_345318367.1">
    <property type="nucleotide sequence ID" value="NZ_BAABGA010000005.1"/>
</dbReference>
<sequence>MDIIDSLPTTGTLILLGLPLLYLFGIPLLILATFRTEAFPTIEPVPADEPLPEVVRQRFFEVHESLTRLGFSNEGTFFLPQAVTNVKSLIVVFLNRAEATGAVSAVVYADQNGAWNLQESFTEFCTRFDDDSEINTGNQKTLGAFPIPSSYLSTQHPRIQNVEDLFAAHQALKRHHAIRRRSVNRLDEQFEGDVAAYISAGMTAEFEHAKTRGYLRYIGGAHDGFTAAMKDSPYRPPVQLNKPQYRATFVGAYLMAWKQLWPMKPFFAYARHRRDRRLLEDTGFELPSKNVGWS</sequence>
<keyword evidence="1" id="KW-0812">Transmembrane</keyword>
<keyword evidence="1" id="KW-1133">Transmembrane helix</keyword>
<comment type="caution">
    <text evidence="2">The sequence shown here is derived from an EMBL/GenBank/DDBJ whole genome shotgun (WGS) entry which is preliminary data.</text>
</comment>
<evidence type="ECO:0000313" key="2">
    <source>
        <dbReference type="EMBL" id="GAA4443548.1"/>
    </source>
</evidence>
<evidence type="ECO:0000313" key="3">
    <source>
        <dbReference type="Proteomes" id="UP001500840"/>
    </source>
</evidence>